<dbReference type="EMBL" id="BQNB010017254">
    <property type="protein sequence ID" value="GJT61052.1"/>
    <property type="molecule type" value="Genomic_DNA"/>
</dbReference>
<reference evidence="2" key="2">
    <citation type="submission" date="2022-01" db="EMBL/GenBank/DDBJ databases">
        <authorList>
            <person name="Yamashiro T."/>
            <person name="Shiraishi A."/>
            <person name="Satake H."/>
            <person name="Nakayama K."/>
        </authorList>
    </citation>
    <scope>NUCLEOTIDE SEQUENCE</scope>
</reference>
<dbReference type="Proteomes" id="UP001151760">
    <property type="component" value="Unassembled WGS sequence"/>
</dbReference>
<evidence type="ECO:0000313" key="2">
    <source>
        <dbReference type="EMBL" id="GJT61052.1"/>
    </source>
</evidence>
<accession>A0ABQ5FCT3</accession>
<gene>
    <name evidence="2" type="ORF">Tco_1004585</name>
</gene>
<organism evidence="2 3">
    <name type="scientific">Tanacetum coccineum</name>
    <dbReference type="NCBI Taxonomy" id="301880"/>
    <lineage>
        <taxon>Eukaryota</taxon>
        <taxon>Viridiplantae</taxon>
        <taxon>Streptophyta</taxon>
        <taxon>Embryophyta</taxon>
        <taxon>Tracheophyta</taxon>
        <taxon>Spermatophyta</taxon>
        <taxon>Magnoliopsida</taxon>
        <taxon>eudicotyledons</taxon>
        <taxon>Gunneridae</taxon>
        <taxon>Pentapetalae</taxon>
        <taxon>asterids</taxon>
        <taxon>campanulids</taxon>
        <taxon>Asterales</taxon>
        <taxon>Asteraceae</taxon>
        <taxon>Asteroideae</taxon>
        <taxon>Anthemideae</taxon>
        <taxon>Anthemidinae</taxon>
        <taxon>Tanacetum</taxon>
    </lineage>
</organism>
<protein>
    <submittedName>
        <fullName evidence="2">Uncharacterized protein</fullName>
    </submittedName>
</protein>
<feature type="region of interest" description="Disordered" evidence="1">
    <location>
        <begin position="49"/>
        <end position="79"/>
    </location>
</feature>
<keyword evidence="3" id="KW-1185">Reference proteome</keyword>
<name>A0ABQ5FCT3_9ASTR</name>
<sequence>MSHELRLKREAAEKAFEVSKEKDRPITRLKSVADSLALGTGLRPLAGHGAATLAGGQGQRPLVGPAARSGAEGRGGCRPSWVWGQDPAGFGLRSRPNGKEEKETKHLEALEGAETRLRLFQMDLLDYDSIVAAVSVGI</sequence>
<comment type="caution">
    <text evidence="2">The sequence shown here is derived from an EMBL/GenBank/DDBJ whole genome shotgun (WGS) entry which is preliminary data.</text>
</comment>
<proteinExistence type="predicted"/>
<evidence type="ECO:0000256" key="1">
    <source>
        <dbReference type="SAM" id="MobiDB-lite"/>
    </source>
</evidence>
<reference evidence="2" key="1">
    <citation type="journal article" date="2022" name="Int. J. Mol. Sci.">
        <title>Draft Genome of Tanacetum Coccineum: Genomic Comparison of Closely Related Tanacetum-Family Plants.</title>
        <authorList>
            <person name="Yamashiro T."/>
            <person name="Shiraishi A."/>
            <person name="Nakayama K."/>
            <person name="Satake H."/>
        </authorList>
    </citation>
    <scope>NUCLEOTIDE SEQUENCE</scope>
</reference>
<evidence type="ECO:0000313" key="3">
    <source>
        <dbReference type="Proteomes" id="UP001151760"/>
    </source>
</evidence>